<keyword evidence="1" id="KW-0812">Transmembrane</keyword>
<dbReference type="GO" id="GO:0000270">
    <property type="term" value="P:peptidoglycan metabolic process"/>
    <property type="evidence" value="ECO:0007669"/>
    <property type="project" value="TreeGrafter"/>
</dbReference>
<dbReference type="PANTHER" id="PTHR30336:SF4">
    <property type="entry name" value="ENVELOPE BIOGENESIS FACTOR ELYC"/>
    <property type="match status" value="1"/>
</dbReference>
<reference evidence="3 4" key="1">
    <citation type="submission" date="2017-06" db="EMBL/GenBank/DDBJ databases">
        <authorList>
            <consortium name="Pathogen Informatics"/>
        </authorList>
    </citation>
    <scope>NUCLEOTIDE SEQUENCE [LARGE SCALE GENOMIC DNA]</scope>
    <source>
        <strain evidence="3 4">NCTC10570</strain>
    </source>
</reference>
<dbReference type="CDD" id="cd06259">
    <property type="entry name" value="YdcF-like"/>
    <property type="match status" value="1"/>
</dbReference>
<evidence type="ECO:0000313" key="4">
    <source>
        <dbReference type="Proteomes" id="UP000215383"/>
    </source>
</evidence>
<accession>A0A239T8K2</accession>
<name>A0A239T8K2_9FIRM</name>
<dbReference type="InterPro" id="IPR003848">
    <property type="entry name" value="DUF218"/>
</dbReference>
<evidence type="ECO:0000259" key="2">
    <source>
        <dbReference type="Pfam" id="PF02698"/>
    </source>
</evidence>
<dbReference type="PANTHER" id="PTHR30336">
    <property type="entry name" value="INNER MEMBRANE PROTEIN, PROBABLE PERMEASE"/>
    <property type="match status" value="1"/>
</dbReference>
<dbReference type="InterPro" id="IPR051599">
    <property type="entry name" value="Cell_Envelope_Assoc"/>
</dbReference>
<dbReference type="RefSeq" id="WP_027890389.1">
    <property type="nucleotide sequence ID" value="NZ_CALXYH010000027.1"/>
</dbReference>
<dbReference type="GO" id="GO:0005886">
    <property type="term" value="C:plasma membrane"/>
    <property type="evidence" value="ECO:0007669"/>
    <property type="project" value="TreeGrafter"/>
</dbReference>
<dbReference type="GeneID" id="78506130"/>
<dbReference type="Proteomes" id="UP000215383">
    <property type="component" value="Chromosome 1"/>
</dbReference>
<proteinExistence type="predicted"/>
<protein>
    <submittedName>
        <fullName evidence="3">DUF218 domain</fullName>
    </submittedName>
</protein>
<dbReference type="GO" id="GO:0043164">
    <property type="term" value="P:Gram-negative-bacterium-type cell wall biogenesis"/>
    <property type="evidence" value="ECO:0007669"/>
    <property type="project" value="TreeGrafter"/>
</dbReference>
<dbReference type="EMBL" id="LT906446">
    <property type="protein sequence ID" value="SNU93799.1"/>
    <property type="molecule type" value="Genomic_DNA"/>
</dbReference>
<feature type="transmembrane region" description="Helical" evidence="1">
    <location>
        <begin position="37"/>
        <end position="61"/>
    </location>
</feature>
<dbReference type="eggNOG" id="COG1434">
    <property type="taxonomic scope" value="Bacteria"/>
</dbReference>
<sequence length="252" mass="28139">MIEFLKFGASWVLPPGIFFLMFLFLAYCCKKRRQTRLAIAITFVTFLFYLASTSYVGGMLIGSLEDKYDPPENLPSADIIVVLGGGATSDTKDVVGTGTLCSIPANRLLTAVRLQKKLGIPILVSGGQIHADSGKEADIARRILKELGVSEDMILLENKSLNTTQNAQYSYNLLKSRGYSKPLVVTSAFHMERTVANFKKMGVEIVPYPCDYMVNKEQVFHYNKLAPSSQALEFTALYFQENLRTFVTKYIE</sequence>
<keyword evidence="1" id="KW-0472">Membrane</keyword>
<dbReference type="InterPro" id="IPR014729">
    <property type="entry name" value="Rossmann-like_a/b/a_fold"/>
</dbReference>
<organism evidence="3 4">
    <name type="scientific">Megamonas hypermegale</name>
    <dbReference type="NCBI Taxonomy" id="158847"/>
    <lineage>
        <taxon>Bacteria</taxon>
        <taxon>Bacillati</taxon>
        <taxon>Bacillota</taxon>
        <taxon>Negativicutes</taxon>
        <taxon>Selenomonadales</taxon>
        <taxon>Selenomonadaceae</taxon>
        <taxon>Megamonas</taxon>
    </lineage>
</organism>
<keyword evidence="4" id="KW-1185">Reference proteome</keyword>
<dbReference type="AlphaFoldDB" id="A0A239T8K2"/>
<feature type="domain" description="DUF218" evidence="2">
    <location>
        <begin position="78"/>
        <end position="239"/>
    </location>
</feature>
<gene>
    <name evidence="3" type="ORF">SAMEA4364220_00083</name>
</gene>
<feature type="transmembrane region" description="Helical" evidence="1">
    <location>
        <begin position="12"/>
        <end position="30"/>
    </location>
</feature>
<evidence type="ECO:0000313" key="3">
    <source>
        <dbReference type="EMBL" id="SNU93799.1"/>
    </source>
</evidence>
<keyword evidence="1" id="KW-1133">Transmembrane helix</keyword>
<dbReference type="Gene3D" id="3.40.50.620">
    <property type="entry name" value="HUPs"/>
    <property type="match status" value="1"/>
</dbReference>
<dbReference type="Pfam" id="PF02698">
    <property type="entry name" value="DUF218"/>
    <property type="match status" value="1"/>
</dbReference>
<evidence type="ECO:0000256" key="1">
    <source>
        <dbReference type="SAM" id="Phobius"/>
    </source>
</evidence>